<proteinExistence type="inferred from homology"/>
<evidence type="ECO:0000256" key="3">
    <source>
        <dbReference type="ARBA" id="ARBA00022475"/>
    </source>
</evidence>
<keyword evidence="5 7" id="KW-1133">Transmembrane helix</keyword>
<evidence type="ECO:0000256" key="7">
    <source>
        <dbReference type="SAM" id="Phobius"/>
    </source>
</evidence>
<comment type="similarity">
    <text evidence="2">Belongs to the UPF0719 family.</text>
</comment>
<dbReference type="Proteomes" id="UP000481043">
    <property type="component" value="Unassembled WGS sequence"/>
</dbReference>
<comment type="caution">
    <text evidence="8">The sequence shown here is derived from an EMBL/GenBank/DDBJ whole genome shotgun (WGS) entry which is preliminary data.</text>
</comment>
<keyword evidence="6 7" id="KW-0472">Membrane</keyword>
<evidence type="ECO:0000256" key="6">
    <source>
        <dbReference type="ARBA" id="ARBA00023136"/>
    </source>
</evidence>
<evidence type="ECO:0000256" key="1">
    <source>
        <dbReference type="ARBA" id="ARBA00004651"/>
    </source>
</evidence>
<dbReference type="PANTHER" id="PTHR40043:SF1">
    <property type="entry name" value="UPF0719 INNER MEMBRANE PROTEIN YJFL"/>
    <property type="match status" value="1"/>
</dbReference>
<dbReference type="AlphaFoldDB" id="A0A6M0Q6B8"/>
<protein>
    <submittedName>
        <fullName evidence="8">DUF350 domain-containing protein</fullName>
    </submittedName>
</protein>
<keyword evidence="3" id="KW-1003">Cell membrane</keyword>
<gene>
    <name evidence="8" type="ORF">G4D63_08800</name>
</gene>
<dbReference type="PANTHER" id="PTHR40043">
    <property type="entry name" value="UPF0719 INNER MEMBRANE PROTEIN YJFL"/>
    <property type="match status" value="1"/>
</dbReference>
<dbReference type="EMBL" id="JAAIWM010000002">
    <property type="protein sequence ID" value="NEY71843.1"/>
    <property type="molecule type" value="Genomic_DNA"/>
</dbReference>
<name>A0A6M0Q6B8_9BACI</name>
<evidence type="ECO:0000256" key="5">
    <source>
        <dbReference type="ARBA" id="ARBA00022989"/>
    </source>
</evidence>
<sequence>MNDFWENVYIQTAAYYSVAVLCAVLFLTILELVTKYKNLEQIQQGNLAVAMATGGKIFGIANIFRYSIENHDTLFTMIGWGVFGFVLLLIGYFIFEFLTPKFRIDEEIEKDNRAVGFISMMISIGLSFVVGAGIGE</sequence>
<dbReference type="InterPro" id="IPR007140">
    <property type="entry name" value="DUF350"/>
</dbReference>
<evidence type="ECO:0000313" key="8">
    <source>
        <dbReference type="EMBL" id="NEY71843.1"/>
    </source>
</evidence>
<reference evidence="8 9" key="1">
    <citation type="submission" date="2020-02" db="EMBL/GenBank/DDBJ databases">
        <title>Bacillus aquiflavi sp. nov., isolated from yellow water of strong flavor Chinese baijiu in Yibin region of China.</title>
        <authorList>
            <person name="Xie J."/>
        </authorList>
    </citation>
    <scope>NUCLEOTIDE SEQUENCE [LARGE SCALE GENOMIC DNA]</scope>
    <source>
        <strain evidence="8 9">SA4</strain>
    </source>
</reference>
<dbReference type="Pfam" id="PF03994">
    <property type="entry name" value="DUF350"/>
    <property type="match status" value="1"/>
</dbReference>
<dbReference type="RefSeq" id="WP_163179267.1">
    <property type="nucleotide sequence ID" value="NZ_JAAIWM010000002.1"/>
</dbReference>
<evidence type="ECO:0000256" key="4">
    <source>
        <dbReference type="ARBA" id="ARBA00022692"/>
    </source>
</evidence>
<keyword evidence="4 7" id="KW-0812">Transmembrane</keyword>
<evidence type="ECO:0000313" key="9">
    <source>
        <dbReference type="Proteomes" id="UP000481043"/>
    </source>
</evidence>
<keyword evidence="9" id="KW-1185">Reference proteome</keyword>
<accession>A0A6M0Q6B8</accession>
<feature type="transmembrane region" description="Helical" evidence="7">
    <location>
        <begin position="74"/>
        <end position="95"/>
    </location>
</feature>
<comment type="subcellular location">
    <subcellularLocation>
        <location evidence="1">Cell membrane</location>
        <topology evidence="1">Multi-pass membrane protein</topology>
    </subcellularLocation>
</comment>
<feature type="transmembrane region" description="Helical" evidence="7">
    <location>
        <begin position="13"/>
        <end position="33"/>
    </location>
</feature>
<feature type="transmembrane region" description="Helical" evidence="7">
    <location>
        <begin position="45"/>
        <end position="68"/>
    </location>
</feature>
<organism evidence="8 9">
    <name type="scientific">Bacillus mesophilus</name>
    <dbReference type="NCBI Taxonomy" id="1808955"/>
    <lineage>
        <taxon>Bacteria</taxon>
        <taxon>Bacillati</taxon>
        <taxon>Bacillota</taxon>
        <taxon>Bacilli</taxon>
        <taxon>Bacillales</taxon>
        <taxon>Bacillaceae</taxon>
        <taxon>Bacillus</taxon>
    </lineage>
</organism>
<evidence type="ECO:0000256" key="2">
    <source>
        <dbReference type="ARBA" id="ARBA00005779"/>
    </source>
</evidence>
<dbReference type="GO" id="GO:0005886">
    <property type="term" value="C:plasma membrane"/>
    <property type="evidence" value="ECO:0007669"/>
    <property type="project" value="UniProtKB-SubCell"/>
</dbReference>
<feature type="transmembrane region" description="Helical" evidence="7">
    <location>
        <begin position="115"/>
        <end position="134"/>
    </location>
</feature>